<protein>
    <submittedName>
        <fullName evidence="1">Uncharacterized protein</fullName>
    </submittedName>
</protein>
<organism evidence="1 2">
    <name type="scientific">Temnothorax longispinosus</name>
    <dbReference type="NCBI Taxonomy" id="300112"/>
    <lineage>
        <taxon>Eukaryota</taxon>
        <taxon>Metazoa</taxon>
        <taxon>Ecdysozoa</taxon>
        <taxon>Arthropoda</taxon>
        <taxon>Hexapoda</taxon>
        <taxon>Insecta</taxon>
        <taxon>Pterygota</taxon>
        <taxon>Neoptera</taxon>
        <taxon>Endopterygota</taxon>
        <taxon>Hymenoptera</taxon>
        <taxon>Apocrita</taxon>
        <taxon>Aculeata</taxon>
        <taxon>Formicoidea</taxon>
        <taxon>Formicidae</taxon>
        <taxon>Myrmicinae</taxon>
        <taxon>Temnothorax</taxon>
    </lineage>
</organism>
<name>A0A4S2JMD4_9HYME</name>
<evidence type="ECO:0000313" key="2">
    <source>
        <dbReference type="Proteomes" id="UP000310200"/>
    </source>
</evidence>
<evidence type="ECO:0000313" key="1">
    <source>
        <dbReference type="EMBL" id="TGZ37345.1"/>
    </source>
</evidence>
<reference evidence="1 2" key="1">
    <citation type="journal article" date="2019" name="Philos. Trans. R. Soc. Lond., B, Biol. Sci.">
        <title>Ant behaviour and brain gene expression of defending hosts depend on the ecological success of the intruding social parasite.</title>
        <authorList>
            <person name="Kaur R."/>
            <person name="Stoldt M."/>
            <person name="Jongepier E."/>
            <person name="Feldmeyer B."/>
            <person name="Menzel F."/>
            <person name="Bornberg-Bauer E."/>
            <person name="Foitzik S."/>
        </authorList>
    </citation>
    <scope>NUCLEOTIDE SEQUENCE [LARGE SCALE GENOMIC DNA]</scope>
    <source>
        <tissue evidence="1">Whole body</tissue>
    </source>
</reference>
<dbReference type="EMBL" id="QBLH01003561">
    <property type="protein sequence ID" value="TGZ37345.1"/>
    <property type="molecule type" value="Genomic_DNA"/>
</dbReference>
<dbReference type="AlphaFoldDB" id="A0A4S2JMD4"/>
<gene>
    <name evidence="1" type="ORF">DBV15_05656</name>
</gene>
<proteinExistence type="predicted"/>
<sequence length="45" mass="5340">MTLRLASTERNTNRMAWDDTERDETRWVGIRFHFCISQLDASVIP</sequence>
<dbReference type="Proteomes" id="UP000310200">
    <property type="component" value="Unassembled WGS sequence"/>
</dbReference>
<comment type="caution">
    <text evidence="1">The sequence shown here is derived from an EMBL/GenBank/DDBJ whole genome shotgun (WGS) entry which is preliminary data.</text>
</comment>
<keyword evidence="2" id="KW-1185">Reference proteome</keyword>
<accession>A0A4S2JMD4</accession>